<dbReference type="InterPro" id="IPR036388">
    <property type="entry name" value="WH-like_DNA-bd_sf"/>
</dbReference>
<dbReference type="InterPro" id="IPR011990">
    <property type="entry name" value="TPR-like_helical_dom_sf"/>
</dbReference>
<dbReference type="InterPro" id="IPR019734">
    <property type="entry name" value="TPR_rpt"/>
</dbReference>
<dbReference type="Gene3D" id="1.10.10.10">
    <property type="entry name" value="Winged helix-like DNA-binding domain superfamily/Winged helix DNA-binding domain"/>
    <property type="match status" value="1"/>
</dbReference>
<organism evidence="5 6">
    <name type="scientific">Hyphomonas oceanitis SCH89</name>
    <dbReference type="NCBI Taxonomy" id="1280953"/>
    <lineage>
        <taxon>Bacteria</taxon>
        <taxon>Pseudomonadati</taxon>
        <taxon>Pseudomonadota</taxon>
        <taxon>Alphaproteobacteria</taxon>
        <taxon>Hyphomonadales</taxon>
        <taxon>Hyphomonadaceae</taxon>
        <taxon>Hyphomonas</taxon>
    </lineage>
</organism>
<dbReference type="GO" id="GO:0003677">
    <property type="term" value="F:DNA binding"/>
    <property type="evidence" value="ECO:0007669"/>
    <property type="project" value="UniProtKB-UniRule"/>
</dbReference>
<dbReference type="SMART" id="SM00028">
    <property type="entry name" value="TPR"/>
    <property type="match status" value="3"/>
</dbReference>
<dbReference type="Pfam" id="PF14559">
    <property type="entry name" value="TPR_19"/>
    <property type="match status" value="1"/>
</dbReference>
<dbReference type="RefSeq" id="WP_035535892.1">
    <property type="nucleotide sequence ID" value="NZ_ARYL01000003.1"/>
</dbReference>
<evidence type="ECO:0000313" key="5">
    <source>
        <dbReference type="EMBL" id="KDA03915.1"/>
    </source>
</evidence>
<evidence type="ECO:0000256" key="3">
    <source>
        <dbReference type="SAM" id="MobiDB-lite"/>
    </source>
</evidence>
<reference evidence="5 6" key="1">
    <citation type="journal article" date="2014" name="Antonie Van Leeuwenhoek">
        <title>Hyphomonas beringensis sp. nov. and Hyphomonas chukchiensis sp. nov., isolated from surface seawater of the Bering Sea and Chukchi Sea.</title>
        <authorList>
            <person name="Li C."/>
            <person name="Lai Q."/>
            <person name="Li G."/>
            <person name="Dong C."/>
            <person name="Wang J."/>
            <person name="Liao Y."/>
            <person name="Shao Z."/>
        </authorList>
    </citation>
    <scope>NUCLEOTIDE SEQUENCE [LARGE SCALE GENOMIC DNA]</scope>
    <source>
        <strain evidence="5 6">SCH89</strain>
    </source>
</reference>
<keyword evidence="1 2" id="KW-0238">DNA-binding</keyword>
<dbReference type="InterPro" id="IPR001867">
    <property type="entry name" value="OmpR/PhoB-type_DNA-bd"/>
</dbReference>
<gene>
    <name evidence="5" type="ORF">HOC_03528</name>
</gene>
<dbReference type="PATRIC" id="fig|1280953.3.peg.715"/>
<sequence>MEDPSLANLGLAPFLIGDVTVTPSALRLSGPKGTCQVEPKVMTLLVVMARRPGELWLRSDLIDNVWPGDLGSDQSLSRAASHLRKALIAPHGMSDAIATVPKLGYRLDAKIATQPGQTRVAVLPFRSLSKDGDQEYFADGLVDELIARLVQVPELMVAGRTSSFQFRNSELILPDIAARLRVDHLIEGSVQHQDEHVRIDICLIDGKTGFETWSYRFAGKVGDMFVSRDEVAAAVTAGLSETLNVAQPALKPRPMTDNRLAYGLYLQGRALTNRAFGEGLLAKAIDLLEQALALDPDFAECWTALAEAHVNSVVFTPCLDRLGETEIMAQCARRAIALDPSQGHARSMLALQRWTQNDAVGALDLAYEAYRLEPENPDVIIRLGSFLLYCGRTQEALPLIEAAIDRDPVHGRNYAMLCVAHLNLGHAEESIAAGQRMVDLGFPSMLLAAATATAGERELAVQQYWQTRLLMNTVIFPPVGSAPLDADGLDAYWLMAAKGVCSGQEEDRNVYCQLLEMLHVTLHDPFDPSIVMPAVWMGNAPMVFKTLGKQITPANMISLMLIWADVDPIRSVWQHPDFMHFATHIGLVAAWDKYGWPDLLPRPKEGREPSETRGQGDRAEPARRREPQVALGAIRGEPGPQWP</sequence>
<comment type="caution">
    <text evidence="5">The sequence shown here is derived from an EMBL/GenBank/DDBJ whole genome shotgun (WGS) entry which is preliminary data.</text>
</comment>
<evidence type="ECO:0000256" key="1">
    <source>
        <dbReference type="ARBA" id="ARBA00023125"/>
    </source>
</evidence>
<dbReference type="GO" id="GO:0006355">
    <property type="term" value="P:regulation of DNA-templated transcription"/>
    <property type="evidence" value="ECO:0007669"/>
    <property type="project" value="InterPro"/>
</dbReference>
<evidence type="ECO:0000313" key="6">
    <source>
        <dbReference type="Proteomes" id="UP000024942"/>
    </source>
</evidence>
<dbReference type="PROSITE" id="PS51755">
    <property type="entry name" value="OMPR_PHOB"/>
    <property type="match status" value="1"/>
</dbReference>
<evidence type="ECO:0000259" key="4">
    <source>
        <dbReference type="PROSITE" id="PS51755"/>
    </source>
</evidence>
<feature type="compositionally biased region" description="Basic and acidic residues" evidence="3">
    <location>
        <begin position="601"/>
        <end position="627"/>
    </location>
</feature>
<evidence type="ECO:0000256" key="2">
    <source>
        <dbReference type="PROSITE-ProRule" id="PRU01091"/>
    </source>
</evidence>
<dbReference type="PANTHER" id="PTHR12558:SF33">
    <property type="entry name" value="BLL7664 PROTEIN"/>
    <property type="match status" value="1"/>
</dbReference>
<dbReference type="PANTHER" id="PTHR12558">
    <property type="entry name" value="CELL DIVISION CYCLE 16,23,27"/>
    <property type="match status" value="1"/>
</dbReference>
<dbReference type="Pfam" id="PF00486">
    <property type="entry name" value="Trans_reg_C"/>
    <property type="match status" value="1"/>
</dbReference>
<dbReference type="Proteomes" id="UP000024942">
    <property type="component" value="Unassembled WGS sequence"/>
</dbReference>
<dbReference type="GO" id="GO:0000160">
    <property type="term" value="P:phosphorelay signal transduction system"/>
    <property type="evidence" value="ECO:0007669"/>
    <property type="project" value="InterPro"/>
</dbReference>
<dbReference type="InterPro" id="IPR016032">
    <property type="entry name" value="Sig_transdc_resp-reg_C-effctor"/>
</dbReference>
<dbReference type="STRING" id="1280953.HOC_03528"/>
<dbReference type="SUPFAM" id="SSF46894">
    <property type="entry name" value="C-terminal effector domain of the bipartite response regulators"/>
    <property type="match status" value="1"/>
</dbReference>
<dbReference type="eggNOG" id="COG3710">
    <property type="taxonomic scope" value="Bacteria"/>
</dbReference>
<dbReference type="SMART" id="SM00862">
    <property type="entry name" value="Trans_reg_C"/>
    <property type="match status" value="1"/>
</dbReference>
<dbReference type="eggNOG" id="COG5616">
    <property type="taxonomic scope" value="Bacteria"/>
</dbReference>
<dbReference type="OrthoDB" id="105971at2"/>
<proteinExistence type="predicted"/>
<feature type="DNA-binding region" description="OmpR/PhoB-type" evidence="2">
    <location>
        <begin position="11"/>
        <end position="109"/>
    </location>
</feature>
<dbReference type="CDD" id="cd00383">
    <property type="entry name" value="trans_reg_C"/>
    <property type="match status" value="1"/>
</dbReference>
<keyword evidence="6" id="KW-1185">Reference proteome</keyword>
<feature type="region of interest" description="Disordered" evidence="3">
    <location>
        <begin position="601"/>
        <end position="643"/>
    </location>
</feature>
<dbReference type="AlphaFoldDB" id="A0A059GBJ9"/>
<dbReference type="SUPFAM" id="SSF48452">
    <property type="entry name" value="TPR-like"/>
    <property type="match status" value="1"/>
</dbReference>
<protein>
    <submittedName>
        <fullName evidence="5">CadC family transcriptional regulator</fullName>
    </submittedName>
</protein>
<feature type="domain" description="OmpR/PhoB-type" evidence="4">
    <location>
        <begin position="11"/>
        <end position="109"/>
    </location>
</feature>
<name>A0A059GBJ9_9PROT</name>
<dbReference type="EMBL" id="ARYL01000003">
    <property type="protein sequence ID" value="KDA03915.1"/>
    <property type="molecule type" value="Genomic_DNA"/>
</dbReference>
<dbReference type="Gene3D" id="1.25.40.10">
    <property type="entry name" value="Tetratricopeptide repeat domain"/>
    <property type="match status" value="1"/>
</dbReference>
<accession>A0A059GBJ9</accession>